<dbReference type="AlphaFoldDB" id="A0A1Y5RNJ6"/>
<evidence type="ECO:0000259" key="3">
    <source>
        <dbReference type="PROSITE" id="PS51186"/>
    </source>
</evidence>
<dbReference type="Pfam" id="PF00583">
    <property type="entry name" value="Acetyltransf_1"/>
    <property type="match status" value="1"/>
</dbReference>
<feature type="domain" description="N-acetyltransferase" evidence="3">
    <location>
        <begin position="4"/>
        <end position="154"/>
    </location>
</feature>
<dbReference type="CDD" id="cd04301">
    <property type="entry name" value="NAT_SF"/>
    <property type="match status" value="1"/>
</dbReference>
<gene>
    <name evidence="4" type="ORF">PSJ8397_00776</name>
</gene>
<sequence length="154" mass="17073">MTNPIIRPTSTDDIAGLQAVLDGTELFPSEMLPDMLAPFLSGDTEAFWLTCHKGGEAVGLCYTVPEELAEGTWNMLALAVRPDMQGKRLGAALVKTAEQHLKNKGQRILIVDTSGTDDFALTRQFYAQNGYEEEARIRDFWAHGDDKVIFRKAL</sequence>
<dbReference type="PANTHER" id="PTHR43877">
    <property type="entry name" value="AMINOALKYLPHOSPHONATE N-ACETYLTRANSFERASE-RELATED-RELATED"/>
    <property type="match status" value="1"/>
</dbReference>
<keyword evidence="1 4" id="KW-0808">Transferase</keyword>
<organism evidence="4 5">
    <name type="scientific">Pseudooctadecabacter jejudonensis</name>
    <dbReference type="NCBI Taxonomy" id="1391910"/>
    <lineage>
        <taxon>Bacteria</taxon>
        <taxon>Pseudomonadati</taxon>
        <taxon>Pseudomonadota</taxon>
        <taxon>Alphaproteobacteria</taxon>
        <taxon>Rhodobacterales</taxon>
        <taxon>Paracoccaceae</taxon>
        <taxon>Pseudooctadecabacter</taxon>
    </lineage>
</organism>
<reference evidence="4 5" key="1">
    <citation type="submission" date="2017-03" db="EMBL/GenBank/DDBJ databases">
        <authorList>
            <person name="Afonso C.L."/>
            <person name="Miller P.J."/>
            <person name="Scott M.A."/>
            <person name="Spackman E."/>
            <person name="Goraichik I."/>
            <person name="Dimitrov K.M."/>
            <person name="Suarez D.L."/>
            <person name="Swayne D.E."/>
        </authorList>
    </citation>
    <scope>NUCLEOTIDE SEQUENCE [LARGE SCALE GENOMIC DNA]</scope>
    <source>
        <strain evidence="4 5">CECT 8397</strain>
    </source>
</reference>
<keyword evidence="2" id="KW-0012">Acyltransferase</keyword>
<accession>A0A1Y5RNJ6</accession>
<dbReference type="GO" id="GO:0016747">
    <property type="term" value="F:acyltransferase activity, transferring groups other than amino-acyl groups"/>
    <property type="evidence" value="ECO:0007669"/>
    <property type="project" value="InterPro"/>
</dbReference>
<evidence type="ECO:0000313" key="4">
    <source>
        <dbReference type="EMBL" id="SLN20642.1"/>
    </source>
</evidence>
<dbReference type="PROSITE" id="PS51186">
    <property type="entry name" value="GNAT"/>
    <property type="match status" value="1"/>
</dbReference>
<proteinExistence type="predicted"/>
<dbReference type="RefSeq" id="WP_235000559.1">
    <property type="nucleotide sequence ID" value="NZ_FWFT01000001.1"/>
</dbReference>
<evidence type="ECO:0000256" key="2">
    <source>
        <dbReference type="ARBA" id="ARBA00023315"/>
    </source>
</evidence>
<protein>
    <submittedName>
        <fullName evidence="4">Putative acetyltransferase</fullName>
    </submittedName>
</protein>
<dbReference type="InterPro" id="IPR050832">
    <property type="entry name" value="Bact_Acetyltransf"/>
</dbReference>
<dbReference type="Gene3D" id="3.40.630.30">
    <property type="match status" value="1"/>
</dbReference>
<dbReference type="PANTHER" id="PTHR43877:SF2">
    <property type="entry name" value="AMINOALKYLPHOSPHONATE N-ACETYLTRANSFERASE-RELATED"/>
    <property type="match status" value="1"/>
</dbReference>
<evidence type="ECO:0000313" key="5">
    <source>
        <dbReference type="Proteomes" id="UP000193623"/>
    </source>
</evidence>
<name>A0A1Y5RNJ6_9RHOB</name>
<dbReference type="InterPro" id="IPR000182">
    <property type="entry name" value="GNAT_dom"/>
</dbReference>
<evidence type="ECO:0000256" key="1">
    <source>
        <dbReference type="ARBA" id="ARBA00022679"/>
    </source>
</evidence>
<dbReference type="SUPFAM" id="SSF55729">
    <property type="entry name" value="Acyl-CoA N-acyltransferases (Nat)"/>
    <property type="match status" value="1"/>
</dbReference>
<keyword evidence="5" id="KW-1185">Reference proteome</keyword>
<dbReference type="InterPro" id="IPR016181">
    <property type="entry name" value="Acyl_CoA_acyltransferase"/>
</dbReference>
<dbReference type="Proteomes" id="UP000193623">
    <property type="component" value="Unassembled WGS sequence"/>
</dbReference>
<dbReference type="EMBL" id="FWFT01000001">
    <property type="protein sequence ID" value="SLN20642.1"/>
    <property type="molecule type" value="Genomic_DNA"/>
</dbReference>